<keyword evidence="1 3" id="KW-0808">Transferase</keyword>
<dbReference type="Proteomes" id="UP001238163">
    <property type="component" value="Unassembled WGS sequence"/>
</dbReference>
<dbReference type="Gene3D" id="3.90.1150.10">
    <property type="entry name" value="Aspartate Aminotransferase, domain 1"/>
    <property type="match status" value="1"/>
</dbReference>
<keyword evidence="4" id="KW-1185">Reference proteome</keyword>
<dbReference type="InterPro" id="IPR015421">
    <property type="entry name" value="PyrdxlP-dep_Trfase_major"/>
</dbReference>
<accession>A0AAE3VH73</accession>
<evidence type="ECO:0000313" key="4">
    <source>
        <dbReference type="Proteomes" id="UP001238163"/>
    </source>
</evidence>
<evidence type="ECO:0000256" key="1">
    <source>
        <dbReference type="RuleBase" id="RU000481"/>
    </source>
</evidence>
<sequence length="400" mass="43370">MQMVTPQIENFLANSSMIRRMFEAAIELRKKYGADAVCDFSLGNPDLVPPPAIVNGLRDLVGQVERPGGLGYMPNAGYPDVREKLAEYLAREQQMPLQSEHVIITCGAAGGINAFFRAVLEAGDEVVCPAPYFVEYGFYAGNYGGVLKPVKSTPGDFRLDLAGLEAAINDKTRVMLVNSPNNPSGAVYSADELQQLSAILNRATAKYGRPIYLLSDEPYRFLAFDGIDVPAILPLYPYSLVIGSFSKNLALAGERVGYIATNPTMPGVQQLMAALTLTNRILGYVNAPCIGQRLMLAALGTQADASAYVRRRQKMASVLSDAGIDYTLPAGTFYFFPKVPGNVTDTEFVAMLTEERILAVPGSGFGYPGYFRLALCVDERFIDQARPGFIAAAKRARAAK</sequence>
<keyword evidence="1 3" id="KW-0032">Aminotransferase</keyword>
<dbReference type="InterPro" id="IPR015424">
    <property type="entry name" value="PyrdxlP-dep_Trfase"/>
</dbReference>
<dbReference type="AlphaFoldDB" id="A0AAE3VH73"/>
<proteinExistence type="inferred from homology"/>
<dbReference type="Pfam" id="PF00155">
    <property type="entry name" value="Aminotran_1_2"/>
    <property type="match status" value="1"/>
</dbReference>
<comment type="caution">
    <text evidence="3">The sequence shown here is derived from an EMBL/GenBank/DDBJ whole genome shotgun (WGS) entry which is preliminary data.</text>
</comment>
<dbReference type="InterPro" id="IPR004839">
    <property type="entry name" value="Aminotransferase_I/II_large"/>
</dbReference>
<dbReference type="CDD" id="cd00609">
    <property type="entry name" value="AAT_like"/>
    <property type="match status" value="1"/>
</dbReference>
<dbReference type="InterPro" id="IPR004838">
    <property type="entry name" value="NHTrfase_class1_PyrdxlP-BS"/>
</dbReference>
<evidence type="ECO:0000313" key="3">
    <source>
        <dbReference type="EMBL" id="MDQ0290341.1"/>
    </source>
</evidence>
<dbReference type="PANTHER" id="PTHR42691">
    <property type="entry name" value="ASPARTATE AMINOTRANSFERASE YHDR-RELATED"/>
    <property type="match status" value="1"/>
</dbReference>
<dbReference type="PANTHER" id="PTHR42691:SF1">
    <property type="entry name" value="ASPARTATE AMINOTRANSFERASE YHDR-RELATED"/>
    <property type="match status" value="1"/>
</dbReference>
<name>A0AAE3VH73_9BACT</name>
<dbReference type="EMBL" id="JAUSVL010000001">
    <property type="protein sequence ID" value="MDQ0290341.1"/>
    <property type="molecule type" value="Genomic_DNA"/>
</dbReference>
<dbReference type="InterPro" id="IPR015422">
    <property type="entry name" value="PyrdxlP-dep_Trfase_small"/>
</dbReference>
<protein>
    <recommendedName>
        <fullName evidence="1">Aminotransferase</fullName>
        <ecNumber evidence="1">2.6.1.-</ecNumber>
    </recommendedName>
</protein>
<reference evidence="3" key="1">
    <citation type="submission" date="2023-07" db="EMBL/GenBank/DDBJ databases">
        <title>Genomic Encyclopedia of Type Strains, Phase IV (KMG-IV): sequencing the most valuable type-strain genomes for metagenomic binning, comparative biology and taxonomic classification.</title>
        <authorList>
            <person name="Goeker M."/>
        </authorList>
    </citation>
    <scope>NUCLEOTIDE SEQUENCE</scope>
    <source>
        <strain evidence="3">DSM 24202</strain>
    </source>
</reference>
<dbReference type="Gene3D" id="3.40.640.10">
    <property type="entry name" value="Type I PLP-dependent aspartate aminotransferase-like (Major domain)"/>
    <property type="match status" value="1"/>
</dbReference>
<organism evidence="3 4">
    <name type="scientific">Oligosphaera ethanolica</name>
    <dbReference type="NCBI Taxonomy" id="760260"/>
    <lineage>
        <taxon>Bacteria</taxon>
        <taxon>Pseudomonadati</taxon>
        <taxon>Lentisphaerota</taxon>
        <taxon>Oligosphaeria</taxon>
        <taxon>Oligosphaerales</taxon>
        <taxon>Oligosphaeraceae</taxon>
        <taxon>Oligosphaera</taxon>
    </lineage>
</organism>
<evidence type="ECO:0000259" key="2">
    <source>
        <dbReference type="Pfam" id="PF00155"/>
    </source>
</evidence>
<dbReference type="GO" id="GO:0030170">
    <property type="term" value="F:pyridoxal phosphate binding"/>
    <property type="evidence" value="ECO:0007669"/>
    <property type="project" value="InterPro"/>
</dbReference>
<dbReference type="NCBIfam" id="NF005305">
    <property type="entry name" value="PRK06836.1"/>
    <property type="match status" value="1"/>
</dbReference>
<comment type="cofactor">
    <cofactor evidence="1">
        <name>pyridoxal 5'-phosphate</name>
        <dbReference type="ChEBI" id="CHEBI:597326"/>
    </cofactor>
</comment>
<feature type="domain" description="Aminotransferase class I/classII large" evidence="2">
    <location>
        <begin position="38"/>
        <end position="383"/>
    </location>
</feature>
<dbReference type="PROSITE" id="PS00105">
    <property type="entry name" value="AA_TRANSFER_CLASS_1"/>
    <property type="match status" value="1"/>
</dbReference>
<comment type="similarity">
    <text evidence="1">Belongs to the class-I pyridoxal-phosphate-dependent aminotransferase family.</text>
</comment>
<dbReference type="EC" id="2.6.1.-" evidence="1"/>
<dbReference type="GO" id="GO:0008483">
    <property type="term" value="F:transaminase activity"/>
    <property type="evidence" value="ECO:0007669"/>
    <property type="project" value="UniProtKB-KW"/>
</dbReference>
<gene>
    <name evidence="3" type="ORF">J3R75_002448</name>
</gene>
<dbReference type="RefSeq" id="WP_307261804.1">
    <property type="nucleotide sequence ID" value="NZ_JAUSVL010000001.1"/>
</dbReference>
<dbReference type="SUPFAM" id="SSF53383">
    <property type="entry name" value="PLP-dependent transferases"/>
    <property type="match status" value="1"/>
</dbReference>